<organism evidence="1 2">
    <name type="scientific">Clostridium cellulovorans (strain ATCC 35296 / DSM 3052 / OCM 3 / 743B)</name>
    <dbReference type="NCBI Taxonomy" id="573061"/>
    <lineage>
        <taxon>Bacteria</taxon>
        <taxon>Bacillati</taxon>
        <taxon>Bacillota</taxon>
        <taxon>Clostridia</taxon>
        <taxon>Eubacteriales</taxon>
        <taxon>Clostridiaceae</taxon>
        <taxon>Clostridium</taxon>
    </lineage>
</organism>
<name>D9SUZ6_CLOC7</name>
<accession>D9SUZ6</accession>
<dbReference type="KEGG" id="ccb:Clocel_3288"/>
<dbReference type="Proteomes" id="UP000002730">
    <property type="component" value="Chromosome"/>
</dbReference>
<reference evidence="1 2" key="1">
    <citation type="submission" date="2010-08" db="EMBL/GenBank/DDBJ databases">
        <title>Complete sequence of Clostridium cellulovorans 743B.</title>
        <authorList>
            <consortium name="US DOE Joint Genome Institute"/>
            <person name="Lucas S."/>
            <person name="Copeland A."/>
            <person name="Lapidus A."/>
            <person name="Cheng J.-F."/>
            <person name="Bruce D."/>
            <person name="Goodwin L."/>
            <person name="Pitluck S."/>
            <person name="Chertkov O."/>
            <person name="Detter J.C."/>
            <person name="Han C."/>
            <person name="Tapia R."/>
            <person name="Land M."/>
            <person name="Hauser L."/>
            <person name="Chang Y.-J."/>
            <person name="Jeffries C."/>
            <person name="Kyrpides N."/>
            <person name="Ivanova N."/>
            <person name="Mikhailova N."/>
            <person name="Hemme C.L."/>
            <person name="Woyke T."/>
        </authorList>
    </citation>
    <scope>NUCLEOTIDE SEQUENCE [LARGE SCALE GENOMIC DNA]</scope>
    <source>
        <strain evidence="2">ATCC 35296 / DSM 3052 / OCM 3 / 743B</strain>
    </source>
</reference>
<dbReference type="EMBL" id="CP002160">
    <property type="protein sequence ID" value="ADL52971.1"/>
    <property type="molecule type" value="Genomic_DNA"/>
</dbReference>
<gene>
    <name evidence="1" type="ordered locus">Clocel_3288</name>
</gene>
<dbReference type="HOGENOM" id="CLU_2435612_0_0_9"/>
<proteinExistence type="predicted"/>
<evidence type="ECO:0000313" key="1">
    <source>
        <dbReference type="EMBL" id="ADL52971.1"/>
    </source>
</evidence>
<dbReference type="AlphaFoldDB" id="D9SUZ6"/>
<evidence type="ECO:0000313" key="2">
    <source>
        <dbReference type="Proteomes" id="UP000002730"/>
    </source>
</evidence>
<protein>
    <submittedName>
        <fullName evidence="1">Uncharacterized protein</fullName>
    </submittedName>
</protein>
<dbReference type="OrthoDB" id="9801308at2"/>
<dbReference type="RefSeq" id="WP_010073361.1">
    <property type="nucleotide sequence ID" value="NC_014393.1"/>
</dbReference>
<keyword evidence="2" id="KW-1185">Reference proteome</keyword>
<sequence length="90" mass="10441">MIIKKRLKQIYRKKGTEIAKTKKLPLEYGTGLGSEPGIDVLGNLWEEVHAYKKQVQVMVVGSEEWELCYLALKKDFTITAMEIWMKLKEP</sequence>